<dbReference type="KEGG" id="rhd:R2APBS1_1987"/>
<name>M4NE89_9GAMM</name>
<evidence type="ECO:0000313" key="4">
    <source>
        <dbReference type="Proteomes" id="UP000011859"/>
    </source>
</evidence>
<sequence precursor="true">MKAIIRFVAAFAVGATLTGCATTKYQCPTPTGVACSSAPDVYHMTDAPGRAGMSAASGVFVPKKGRHAAVPAAAQPAAAPAAEVVPLPKAGDVIPIREQARVMRVWIAPWVDTNGNLTMASRVYTEIEPKRWSVGTEAESTSTNFYPLQVQSPAPATPAQTSASTPGLPAATPGTDSQLP</sequence>
<dbReference type="NCBIfam" id="TIGR02747">
    <property type="entry name" value="TraV"/>
    <property type="match status" value="1"/>
</dbReference>
<evidence type="ECO:0000256" key="2">
    <source>
        <dbReference type="SAM" id="SignalP"/>
    </source>
</evidence>
<feature type="chain" id="PRO_5004056059" evidence="2">
    <location>
        <begin position="22"/>
        <end position="180"/>
    </location>
</feature>
<evidence type="ECO:0000313" key="3">
    <source>
        <dbReference type="EMBL" id="AGG89110.1"/>
    </source>
</evidence>
<feature type="compositionally biased region" description="Low complexity" evidence="1">
    <location>
        <begin position="151"/>
        <end position="166"/>
    </location>
</feature>
<dbReference type="HOGENOM" id="CLU_108373_0_0_6"/>
<dbReference type="RefSeq" id="WP_015447835.1">
    <property type="nucleotide sequence ID" value="NC_020541.1"/>
</dbReference>
<feature type="compositionally biased region" description="Polar residues" evidence="1">
    <location>
        <begin position="138"/>
        <end position="150"/>
    </location>
</feature>
<dbReference type="InterPro" id="IPR014118">
    <property type="entry name" value="T4SS_TraV"/>
</dbReference>
<proteinExistence type="predicted"/>
<dbReference type="Pfam" id="PF09676">
    <property type="entry name" value="TraV"/>
    <property type="match status" value="1"/>
</dbReference>
<keyword evidence="3" id="KW-0449">Lipoprotein</keyword>
<accession>M4NE89</accession>
<protein>
    <submittedName>
        <fullName evidence="3">Type IV conjugative transfer system lipoprotein TraV</fullName>
    </submittedName>
</protein>
<dbReference type="EMBL" id="CP003470">
    <property type="protein sequence ID" value="AGG89110.1"/>
    <property type="molecule type" value="Genomic_DNA"/>
</dbReference>
<feature type="signal peptide" evidence="2">
    <location>
        <begin position="1"/>
        <end position="21"/>
    </location>
</feature>
<organism evidence="3 4">
    <name type="scientific">Rhodanobacter denitrificans</name>
    <dbReference type="NCBI Taxonomy" id="666685"/>
    <lineage>
        <taxon>Bacteria</taxon>
        <taxon>Pseudomonadati</taxon>
        <taxon>Pseudomonadota</taxon>
        <taxon>Gammaproteobacteria</taxon>
        <taxon>Lysobacterales</taxon>
        <taxon>Rhodanobacteraceae</taxon>
        <taxon>Rhodanobacter</taxon>
    </lineage>
</organism>
<dbReference type="OrthoDB" id="5298305at2"/>
<dbReference type="AlphaFoldDB" id="M4NE89"/>
<reference evidence="3 4" key="1">
    <citation type="submission" date="2012-04" db="EMBL/GenBank/DDBJ databases">
        <title>Complete genome of Rhodanobacter sp. 2APBS1.</title>
        <authorList>
            <consortium name="US DOE Joint Genome Institute"/>
            <person name="Huntemann M."/>
            <person name="Wei C.-L."/>
            <person name="Han J."/>
            <person name="Detter J.C."/>
            <person name="Han C."/>
            <person name="Tapia R."/>
            <person name="Munk A.C.C."/>
            <person name="Chen A."/>
            <person name="Krypides N."/>
            <person name="Mavromatis K."/>
            <person name="Markowitz V."/>
            <person name="Szeto E."/>
            <person name="Ivanova N."/>
            <person name="Mikhailova N."/>
            <person name="Ovchinnikova G."/>
            <person name="Pagani I."/>
            <person name="Pati A."/>
            <person name="Goodwin L."/>
            <person name="Peters L."/>
            <person name="Pitluck S."/>
            <person name="Woyke T."/>
            <person name="Prakash O."/>
            <person name="Elkins J."/>
            <person name="Brown S."/>
            <person name="Palumbo A."/>
            <person name="Hemme C."/>
            <person name="Zhou J."/>
            <person name="Watson D."/>
            <person name="Jardine P."/>
            <person name="Kostka J."/>
            <person name="Green S."/>
        </authorList>
    </citation>
    <scope>NUCLEOTIDE SEQUENCE [LARGE SCALE GENOMIC DNA]</scope>
    <source>
        <strain evidence="3 4">2APBS1</strain>
    </source>
</reference>
<evidence type="ECO:0000256" key="1">
    <source>
        <dbReference type="SAM" id="MobiDB-lite"/>
    </source>
</evidence>
<dbReference type="STRING" id="666685.R2APBS1_1987"/>
<keyword evidence="2" id="KW-0732">Signal</keyword>
<dbReference type="eggNOG" id="ENOG502ZY9C">
    <property type="taxonomic scope" value="Bacteria"/>
</dbReference>
<dbReference type="PROSITE" id="PS51257">
    <property type="entry name" value="PROKAR_LIPOPROTEIN"/>
    <property type="match status" value="1"/>
</dbReference>
<dbReference type="Proteomes" id="UP000011859">
    <property type="component" value="Chromosome"/>
</dbReference>
<keyword evidence="4" id="KW-1185">Reference proteome</keyword>
<feature type="region of interest" description="Disordered" evidence="1">
    <location>
        <begin position="133"/>
        <end position="180"/>
    </location>
</feature>
<gene>
    <name evidence="3" type="ORF">R2APBS1_1987</name>
</gene>